<feature type="non-terminal residue" evidence="3">
    <location>
        <position position="289"/>
    </location>
</feature>
<dbReference type="GO" id="GO:0005634">
    <property type="term" value="C:nucleus"/>
    <property type="evidence" value="ECO:0007669"/>
    <property type="project" value="InterPro"/>
</dbReference>
<feature type="non-terminal residue" evidence="3">
    <location>
        <position position="1"/>
    </location>
</feature>
<dbReference type="GO" id="GO:0003676">
    <property type="term" value="F:nucleic acid binding"/>
    <property type="evidence" value="ECO:0007669"/>
    <property type="project" value="InterPro"/>
</dbReference>
<comment type="caution">
    <text evidence="3">The sequence shown here is derived from an EMBL/GenBank/DDBJ whole genome shotgun (WGS) entry which is preliminary data.</text>
</comment>
<dbReference type="AlphaFoldDB" id="A0A5J4S221"/>
<evidence type="ECO:0000256" key="1">
    <source>
        <dbReference type="SAM" id="MobiDB-lite"/>
    </source>
</evidence>
<protein>
    <submittedName>
        <fullName evidence="3">Putative cleavage and polyadenylation specificity factor</fullName>
    </submittedName>
</protein>
<accession>A0A5J4S221</accession>
<dbReference type="InterPro" id="IPR015943">
    <property type="entry name" value="WD40/YVTN_repeat-like_dom_sf"/>
</dbReference>
<evidence type="ECO:0000259" key="2">
    <source>
        <dbReference type="Pfam" id="PF03178"/>
    </source>
</evidence>
<feature type="compositionally biased region" description="Basic and acidic residues" evidence="1">
    <location>
        <begin position="8"/>
        <end position="28"/>
    </location>
</feature>
<organism evidence="3 4">
    <name type="scientific">Streblomastix strix</name>
    <dbReference type="NCBI Taxonomy" id="222440"/>
    <lineage>
        <taxon>Eukaryota</taxon>
        <taxon>Metamonada</taxon>
        <taxon>Preaxostyla</taxon>
        <taxon>Oxymonadida</taxon>
        <taxon>Streblomastigidae</taxon>
        <taxon>Streblomastix</taxon>
    </lineage>
</organism>
<gene>
    <name evidence="3" type="ORF">EZS28_052555</name>
</gene>
<dbReference type="InterPro" id="IPR050358">
    <property type="entry name" value="RSE1/DDB1/CFT1"/>
</dbReference>
<dbReference type="Proteomes" id="UP000324800">
    <property type="component" value="Unassembled WGS sequence"/>
</dbReference>
<evidence type="ECO:0000313" key="4">
    <source>
        <dbReference type="Proteomes" id="UP000324800"/>
    </source>
</evidence>
<dbReference type="PANTHER" id="PTHR10644">
    <property type="entry name" value="DNA REPAIR/RNA PROCESSING CPSF FAMILY"/>
    <property type="match status" value="1"/>
</dbReference>
<evidence type="ECO:0000313" key="3">
    <source>
        <dbReference type="EMBL" id="KAA6340114.1"/>
    </source>
</evidence>
<dbReference type="Pfam" id="PF03178">
    <property type="entry name" value="CPSF_A"/>
    <property type="match status" value="1"/>
</dbReference>
<dbReference type="EMBL" id="SNRW01040985">
    <property type="protein sequence ID" value="KAA6340114.1"/>
    <property type="molecule type" value="Genomic_DNA"/>
</dbReference>
<dbReference type="OrthoDB" id="1706433at2759"/>
<reference evidence="3 4" key="1">
    <citation type="submission" date="2019-03" db="EMBL/GenBank/DDBJ databases">
        <title>Single cell metagenomics reveals metabolic interactions within the superorganism composed of flagellate Streblomastix strix and complex community of Bacteroidetes bacteria on its surface.</title>
        <authorList>
            <person name="Treitli S.C."/>
            <person name="Kolisko M."/>
            <person name="Husnik F."/>
            <person name="Keeling P."/>
            <person name="Hampl V."/>
        </authorList>
    </citation>
    <scope>NUCLEOTIDE SEQUENCE [LARGE SCALE GENOMIC DNA]</scope>
    <source>
        <strain evidence="3">ST1C</strain>
    </source>
</reference>
<dbReference type="Gene3D" id="2.130.10.10">
    <property type="entry name" value="YVTN repeat-like/Quinoprotein amine dehydrogenase"/>
    <property type="match status" value="1"/>
</dbReference>
<dbReference type="InterPro" id="IPR004871">
    <property type="entry name" value="RSE1/DDB1/CPSF1_C"/>
</dbReference>
<feature type="domain" description="RSE1/DDB1/CPSF1 C-terminal" evidence="2">
    <location>
        <begin position="30"/>
        <end position="275"/>
    </location>
</feature>
<proteinExistence type="predicted"/>
<feature type="region of interest" description="Disordered" evidence="1">
    <location>
        <begin position="1"/>
        <end position="28"/>
    </location>
</feature>
<name>A0A5J4S221_9EUKA</name>
<sequence>YIVSEDTQLDRNRSNRSKDKEKDIKQEQNKGKKEWLQLKHRTAVSDVPYALCAFKGRLLAGVGKSLILFDFGMQKLLQKCANRGFPNFIVSISPLDDGTSGQGDRLVVCDISESFHIVRLRRDVNQFEIVADTTFPRYVVSHTVLDCDTVAGCDRFGQFFVERLSDEDGQDIEDGLIEVVGVPLGSDQSNSTNGIQSSSLTLNRGQLNGAQFKTQSLCEYYLGESATAMCRSPLQPGGADCIVYGTSLGGIGVFVPIRTHDDLQFWILLEASLRQMSGITTSSLTDAAL</sequence>